<feature type="compositionally biased region" description="Basic and acidic residues" evidence="1">
    <location>
        <begin position="55"/>
        <end position="68"/>
    </location>
</feature>
<dbReference type="AlphaFoldDB" id="A0A0B6ZA63"/>
<gene>
    <name evidence="2" type="primary">ORF53084</name>
</gene>
<protein>
    <submittedName>
        <fullName evidence="2">Uncharacterized protein</fullName>
    </submittedName>
</protein>
<dbReference type="EMBL" id="HACG01017971">
    <property type="protein sequence ID" value="CEK64836.1"/>
    <property type="molecule type" value="Transcribed_RNA"/>
</dbReference>
<evidence type="ECO:0000256" key="1">
    <source>
        <dbReference type="SAM" id="MobiDB-lite"/>
    </source>
</evidence>
<proteinExistence type="predicted"/>
<reference evidence="2" key="1">
    <citation type="submission" date="2014-12" db="EMBL/GenBank/DDBJ databases">
        <title>Insight into the proteome of Arion vulgaris.</title>
        <authorList>
            <person name="Aradska J."/>
            <person name="Bulat T."/>
            <person name="Smidak R."/>
            <person name="Sarate P."/>
            <person name="Gangsoo J."/>
            <person name="Sialana F."/>
            <person name="Bilban M."/>
            <person name="Lubec G."/>
        </authorList>
    </citation>
    <scope>NUCLEOTIDE SEQUENCE</scope>
    <source>
        <tissue evidence="2">Skin</tissue>
    </source>
</reference>
<name>A0A0B6ZA63_9EUPU</name>
<organism evidence="2">
    <name type="scientific">Arion vulgaris</name>
    <dbReference type="NCBI Taxonomy" id="1028688"/>
    <lineage>
        <taxon>Eukaryota</taxon>
        <taxon>Metazoa</taxon>
        <taxon>Spiralia</taxon>
        <taxon>Lophotrochozoa</taxon>
        <taxon>Mollusca</taxon>
        <taxon>Gastropoda</taxon>
        <taxon>Heterobranchia</taxon>
        <taxon>Euthyneura</taxon>
        <taxon>Panpulmonata</taxon>
        <taxon>Eupulmonata</taxon>
        <taxon>Stylommatophora</taxon>
        <taxon>Helicina</taxon>
        <taxon>Arionoidea</taxon>
        <taxon>Arionidae</taxon>
        <taxon>Arion</taxon>
    </lineage>
</organism>
<feature type="non-terminal residue" evidence="2">
    <location>
        <position position="1"/>
    </location>
</feature>
<feature type="region of interest" description="Disordered" evidence="1">
    <location>
        <begin position="148"/>
        <end position="169"/>
    </location>
</feature>
<evidence type="ECO:0000313" key="2">
    <source>
        <dbReference type="EMBL" id="CEK64836.1"/>
    </source>
</evidence>
<sequence length="169" mass="18989">PPVSDYHPYTDPFKKQDSDRFSRSTNADSGYCPDGDDLHSRGGSYDYNEQGYMPKHKEDRHGYGGDVLDHNGLENPAFRYDYHDKQSGLQRQELNVSKLVEVPLGGNKIKRSTGLLHDHTLDSTNYHPQKHHTLSTKGLSADVMKAPPRQKKHAAVRSSGVPQVAESYI</sequence>
<accession>A0A0B6ZA63</accession>
<feature type="region of interest" description="Disordered" evidence="1">
    <location>
        <begin position="1"/>
        <end position="68"/>
    </location>
</feature>
<feature type="compositionally biased region" description="Basic and acidic residues" evidence="1">
    <location>
        <begin position="12"/>
        <end position="22"/>
    </location>
</feature>